<feature type="domain" description="Major facilitator superfamily (MFS) profile" evidence="5">
    <location>
        <begin position="1"/>
        <end position="395"/>
    </location>
</feature>
<dbReference type="InParanoid" id="T1I205"/>
<dbReference type="PROSITE" id="PS00217">
    <property type="entry name" value="SUGAR_TRANSPORT_2"/>
    <property type="match status" value="1"/>
</dbReference>
<dbReference type="InterPro" id="IPR005829">
    <property type="entry name" value="Sugar_transporter_CS"/>
</dbReference>
<proteinExistence type="predicted"/>
<dbReference type="InterPro" id="IPR005828">
    <property type="entry name" value="MFS_sugar_transport-like"/>
</dbReference>
<dbReference type="EnsemblMetazoa" id="RPRC010325-RA">
    <property type="protein sequence ID" value="RPRC010325-PA"/>
    <property type="gene ID" value="RPRC010325"/>
</dbReference>
<dbReference type="HOGENOM" id="CLU_001265_30_5_1"/>
<dbReference type="STRING" id="13249.T1I205"/>
<dbReference type="eggNOG" id="KOG0254">
    <property type="taxonomic scope" value="Eukaryota"/>
</dbReference>
<reference evidence="6" key="1">
    <citation type="submission" date="2015-05" db="UniProtKB">
        <authorList>
            <consortium name="EnsemblMetazoa"/>
        </authorList>
    </citation>
    <scope>IDENTIFICATION</scope>
</reference>
<dbReference type="GO" id="GO:0016020">
    <property type="term" value="C:membrane"/>
    <property type="evidence" value="ECO:0007669"/>
    <property type="project" value="UniProtKB-SubCell"/>
</dbReference>
<keyword evidence="4" id="KW-0472">Membrane</keyword>
<accession>T1I205</accession>
<dbReference type="InterPro" id="IPR036259">
    <property type="entry name" value="MFS_trans_sf"/>
</dbReference>
<keyword evidence="3" id="KW-1133">Transmembrane helix</keyword>
<evidence type="ECO:0000313" key="6">
    <source>
        <dbReference type="EnsemblMetazoa" id="RPRC010325-PA"/>
    </source>
</evidence>
<dbReference type="VEuPathDB" id="VectorBase:RPRC010325"/>
<dbReference type="SUPFAM" id="SSF103473">
    <property type="entry name" value="MFS general substrate transporter"/>
    <property type="match status" value="1"/>
</dbReference>
<protein>
    <submittedName>
        <fullName evidence="6">MFS domain-containing protein</fullName>
    </submittedName>
</protein>
<keyword evidence="7" id="KW-1185">Reference proteome</keyword>
<evidence type="ECO:0000256" key="1">
    <source>
        <dbReference type="ARBA" id="ARBA00004141"/>
    </source>
</evidence>
<dbReference type="Pfam" id="PF00083">
    <property type="entry name" value="Sugar_tr"/>
    <property type="match status" value="1"/>
</dbReference>
<dbReference type="GO" id="GO:0022857">
    <property type="term" value="F:transmembrane transporter activity"/>
    <property type="evidence" value="ECO:0007669"/>
    <property type="project" value="InterPro"/>
</dbReference>
<evidence type="ECO:0000256" key="2">
    <source>
        <dbReference type="ARBA" id="ARBA00022692"/>
    </source>
</evidence>
<name>T1I205_RHOPR</name>
<dbReference type="PROSITE" id="PS50850">
    <property type="entry name" value="MFS"/>
    <property type="match status" value="1"/>
</dbReference>
<keyword evidence="2" id="KW-0812">Transmembrane</keyword>
<dbReference type="PANTHER" id="PTHR48021:SF46">
    <property type="entry name" value="MAJOR FACILITATOR SUPERFAMILY (MFS) PROFILE DOMAIN-CONTAINING PROTEIN"/>
    <property type="match status" value="1"/>
</dbReference>
<evidence type="ECO:0000256" key="4">
    <source>
        <dbReference type="ARBA" id="ARBA00023136"/>
    </source>
</evidence>
<dbReference type="AlphaFoldDB" id="T1I205"/>
<dbReference type="OMA" id="IEKETHM"/>
<organism evidence="6 7">
    <name type="scientific">Rhodnius prolixus</name>
    <name type="common">Triatomid bug</name>
    <dbReference type="NCBI Taxonomy" id="13249"/>
    <lineage>
        <taxon>Eukaryota</taxon>
        <taxon>Metazoa</taxon>
        <taxon>Ecdysozoa</taxon>
        <taxon>Arthropoda</taxon>
        <taxon>Hexapoda</taxon>
        <taxon>Insecta</taxon>
        <taxon>Pterygota</taxon>
        <taxon>Neoptera</taxon>
        <taxon>Paraneoptera</taxon>
        <taxon>Hemiptera</taxon>
        <taxon>Heteroptera</taxon>
        <taxon>Panheteroptera</taxon>
        <taxon>Cimicomorpha</taxon>
        <taxon>Reduviidae</taxon>
        <taxon>Triatominae</taxon>
        <taxon>Rhodnius</taxon>
    </lineage>
</organism>
<dbReference type="InterPro" id="IPR020846">
    <property type="entry name" value="MFS_dom"/>
</dbReference>
<dbReference type="PANTHER" id="PTHR48021">
    <property type="match status" value="1"/>
</dbReference>
<comment type="subcellular location">
    <subcellularLocation>
        <location evidence="1">Membrane</location>
        <topology evidence="1">Multi-pass membrane protein</topology>
    </subcellularLocation>
</comment>
<dbReference type="InterPro" id="IPR050549">
    <property type="entry name" value="MFS_Trehalose_Transporter"/>
</dbReference>
<dbReference type="EMBL" id="ACPB03005155">
    <property type="status" value="NOT_ANNOTATED_CDS"/>
    <property type="molecule type" value="Genomic_DNA"/>
</dbReference>
<sequence>FTVAFCGFTGGMCLVWPSIIFPKVQEGEVDFSFTEFEASCVASFLYVGEMLANIPTSYLQTAFGRRRVLLFAITFQMGAWPVIYFLRKVWAILLARILMGIWVGFYATCCPVFMSEISPYWARGRIIGQLKIMDLCGFLFQTAVGTFASYGTVAIVSYFFIFVLYVALLNIPESVYFLVKNHQHVKAERNLQWLRGNEDVKDELARIEHYLEIQMSRKRGFMEIFRWPPSRKAFFQSLGLSFVQKCSAFTALSSYASFLVPDSWVSAKHYPIVWTSITLICLILSVSVVDLVDRKVLLQISTTGTAVFTLLVALWFYIEENTSFDMSTTLWVPMVGLSLQSAFYAFGFLYLPVVYQAEVFAMNVKAKAGSMLGFIRFAVAAGTVQIFIPLQRNIG</sequence>
<evidence type="ECO:0000259" key="5">
    <source>
        <dbReference type="PROSITE" id="PS50850"/>
    </source>
</evidence>
<dbReference type="Gene3D" id="1.20.1250.20">
    <property type="entry name" value="MFS general substrate transporter like domains"/>
    <property type="match status" value="1"/>
</dbReference>
<dbReference type="Proteomes" id="UP000015103">
    <property type="component" value="Unassembled WGS sequence"/>
</dbReference>
<evidence type="ECO:0000313" key="7">
    <source>
        <dbReference type="Proteomes" id="UP000015103"/>
    </source>
</evidence>
<evidence type="ECO:0000256" key="3">
    <source>
        <dbReference type="ARBA" id="ARBA00022989"/>
    </source>
</evidence>